<keyword evidence="4" id="KW-1185">Reference proteome</keyword>
<evidence type="ECO:0000259" key="2">
    <source>
        <dbReference type="Pfam" id="PF07833"/>
    </source>
</evidence>
<dbReference type="InterPro" id="IPR036582">
    <property type="entry name" value="Mao_N_sf"/>
</dbReference>
<feature type="signal peptide" evidence="1">
    <location>
        <begin position="1"/>
        <end position="28"/>
    </location>
</feature>
<dbReference type="Proteomes" id="UP001519272">
    <property type="component" value="Unassembled WGS sequence"/>
</dbReference>
<reference evidence="3 4" key="1">
    <citation type="submission" date="2021-03" db="EMBL/GenBank/DDBJ databases">
        <title>Genomic Encyclopedia of Type Strains, Phase IV (KMG-IV): sequencing the most valuable type-strain genomes for metagenomic binning, comparative biology and taxonomic classification.</title>
        <authorList>
            <person name="Goeker M."/>
        </authorList>
    </citation>
    <scope>NUCLEOTIDE SEQUENCE [LARGE SCALE GENOMIC DNA]</scope>
    <source>
        <strain evidence="3 4">DSM 14349</strain>
    </source>
</reference>
<keyword evidence="1" id="KW-0732">Signal</keyword>
<evidence type="ECO:0000256" key="1">
    <source>
        <dbReference type="SAM" id="SignalP"/>
    </source>
</evidence>
<dbReference type="EMBL" id="JAGGKG010000001">
    <property type="protein sequence ID" value="MBP1903802.1"/>
    <property type="molecule type" value="Genomic_DNA"/>
</dbReference>
<feature type="chain" id="PRO_5045443317" description="Copper amine oxidase-like N-terminal domain-containing protein" evidence="1">
    <location>
        <begin position="29"/>
        <end position="165"/>
    </location>
</feature>
<proteinExistence type="predicted"/>
<dbReference type="InterPro" id="IPR012854">
    <property type="entry name" value="Cu_amine_oxidase-like_N"/>
</dbReference>
<gene>
    <name evidence="3" type="ORF">J2Z32_000414</name>
</gene>
<dbReference type="Pfam" id="PF07833">
    <property type="entry name" value="Cu_amine_oxidN1"/>
    <property type="match status" value="1"/>
</dbReference>
<evidence type="ECO:0000313" key="4">
    <source>
        <dbReference type="Proteomes" id="UP001519272"/>
    </source>
</evidence>
<sequence>MMKRNRGKTLLMMAVLILSLTFSGLTNAAGIKMMKKNGMELLNLRQASEMYGYSVQWNSKERSVTLVYKGKMDGMMKDDNMGMKDDMMAKDDMGMKDDMMMKDDMGMKDDMKPVGQSIKLWIGSKKVTVNGKQIKLDTAPTVSKGSTYVTKKLVNQYMKPTASMK</sequence>
<evidence type="ECO:0000313" key="3">
    <source>
        <dbReference type="EMBL" id="MBP1903802.1"/>
    </source>
</evidence>
<organism evidence="3 4">
    <name type="scientific">Paenibacillus turicensis</name>
    <dbReference type="NCBI Taxonomy" id="160487"/>
    <lineage>
        <taxon>Bacteria</taxon>
        <taxon>Bacillati</taxon>
        <taxon>Bacillota</taxon>
        <taxon>Bacilli</taxon>
        <taxon>Bacillales</taxon>
        <taxon>Paenibacillaceae</taxon>
        <taxon>Paenibacillus</taxon>
    </lineage>
</organism>
<dbReference type="SUPFAM" id="SSF55383">
    <property type="entry name" value="Copper amine oxidase, domain N"/>
    <property type="match status" value="1"/>
</dbReference>
<name>A0ABS4FMJ1_9BACL</name>
<dbReference type="Gene3D" id="3.30.457.10">
    <property type="entry name" value="Copper amine oxidase-like, N-terminal domain"/>
    <property type="match status" value="1"/>
</dbReference>
<protein>
    <recommendedName>
        <fullName evidence="2">Copper amine oxidase-like N-terminal domain-containing protein</fullName>
    </recommendedName>
</protein>
<accession>A0ABS4FMJ1</accession>
<comment type="caution">
    <text evidence="3">The sequence shown here is derived from an EMBL/GenBank/DDBJ whole genome shotgun (WGS) entry which is preliminary data.</text>
</comment>
<feature type="domain" description="Copper amine oxidase-like N-terminal" evidence="2">
    <location>
        <begin position="115"/>
        <end position="158"/>
    </location>
</feature>
<dbReference type="RefSeq" id="WP_210087461.1">
    <property type="nucleotide sequence ID" value="NZ_JAGGKG010000001.1"/>
</dbReference>